<evidence type="ECO:0000313" key="2">
    <source>
        <dbReference type="EMBL" id="KAF8411782.1"/>
    </source>
</evidence>
<keyword evidence="1" id="KW-1133">Transmembrane helix</keyword>
<evidence type="ECO:0000256" key="1">
    <source>
        <dbReference type="SAM" id="Phobius"/>
    </source>
</evidence>
<feature type="transmembrane region" description="Helical" evidence="1">
    <location>
        <begin position="28"/>
        <end position="48"/>
    </location>
</feature>
<dbReference type="EMBL" id="JABCRI010000002">
    <property type="protein sequence ID" value="KAF8411782.1"/>
    <property type="molecule type" value="Genomic_DNA"/>
</dbReference>
<proteinExistence type="predicted"/>
<organism evidence="2 3">
    <name type="scientific">Tetracentron sinense</name>
    <name type="common">Spur-leaf</name>
    <dbReference type="NCBI Taxonomy" id="13715"/>
    <lineage>
        <taxon>Eukaryota</taxon>
        <taxon>Viridiplantae</taxon>
        <taxon>Streptophyta</taxon>
        <taxon>Embryophyta</taxon>
        <taxon>Tracheophyta</taxon>
        <taxon>Spermatophyta</taxon>
        <taxon>Magnoliopsida</taxon>
        <taxon>Trochodendrales</taxon>
        <taxon>Trochodendraceae</taxon>
        <taxon>Tetracentron</taxon>
    </lineage>
</organism>
<keyword evidence="1" id="KW-0812">Transmembrane</keyword>
<keyword evidence="3" id="KW-1185">Reference proteome</keyword>
<comment type="caution">
    <text evidence="2">The sequence shown here is derived from an EMBL/GenBank/DDBJ whole genome shotgun (WGS) entry which is preliminary data.</text>
</comment>
<reference evidence="2 3" key="1">
    <citation type="submission" date="2020-04" db="EMBL/GenBank/DDBJ databases">
        <title>Plant Genome Project.</title>
        <authorList>
            <person name="Zhang R.-G."/>
        </authorList>
    </citation>
    <scope>NUCLEOTIDE SEQUENCE [LARGE SCALE GENOMIC DNA]</scope>
    <source>
        <strain evidence="2">YNK0</strain>
        <tissue evidence="2">Leaf</tissue>
    </source>
</reference>
<dbReference type="PANTHER" id="PTHR45693">
    <property type="entry name" value="TRANSCRIPTION FACTOR TGA9"/>
    <property type="match status" value="1"/>
</dbReference>
<evidence type="ECO:0000313" key="3">
    <source>
        <dbReference type="Proteomes" id="UP000655225"/>
    </source>
</evidence>
<dbReference type="Proteomes" id="UP000655225">
    <property type="component" value="Unassembled WGS sequence"/>
</dbReference>
<keyword evidence="1" id="KW-0472">Membrane</keyword>
<name>A0A835DTC9_TETSI</name>
<sequence length="145" mass="15868">MEMDNHGYANGSEMTQMDDHEYDSDDEIIPAMVTAFAATITAIASWYHQRYIEKEPSRSQDDAYVQQLESSRIKLTQLDQELQRARAQGVLLGGGNHLGDQGLPVGINNLSSGISLTSTPLISLPQLGQVIANKNYDGVAADVWS</sequence>
<accession>A0A835DTC9</accession>
<dbReference type="OrthoDB" id="1937046at2759"/>
<protein>
    <submittedName>
        <fullName evidence="2">Uncharacterized protein</fullName>
    </submittedName>
</protein>
<dbReference type="PANTHER" id="PTHR45693:SF13">
    <property type="entry name" value="TRANSCRIPTION FACTOR TGA10"/>
    <property type="match status" value="1"/>
</dbReference>
<dbReference type="AlphaFoldDB" id="A0A835DTC9"/>
<gene>
    <name evidence="2" type="ORF">HHK36_004341</name>
</gene>